<accession>A0A3G8YCT5</accession>
<sequence length="110" mass="12573">MLRRYFYLACVALTDNKRSSELHVSGIVGYSIEAIDCLFNDVTLKMADTPLLRKFCECILLDLTRLPSLEEQEEKVELYTSLAGGIEFMSKSKSDAIQMYHTLARVIYHS</sequence>
<dbReference type="KEGG" id="dph:EHF33_11040"/>
<dbReference type="RefSeq" id="WP_124871309.1">
    <property type="nucleotide sequence ID" value="NZ_CP034183.1"/>
</dbReference>
<name>A0A3G8YCT5_9DEIO</name>
<reference evidence="1 2" key="1">
    <citation type="submission" date="2018-11" db="EMBL/GenBank/DDBJ databases">
        <title>Deinococcus shelandsis sp. nov., isolated from South Shetland Islands soil of Antarctica.</title>
        <authorList>
            <person name="Tian J."/>
        </authorList>
    </citation>
    <scope>NUCLEOTIDE SEQUENCE [LARGE SCALE GENOMIC DNA]</scope>
    <source>
        <strain evidence="1 2">S14-83T</strain>
    </source>
</reference>
<evidence type="ECO:0000313" key="1">
    <source>
        <dbReference type="EMBL" id="AZI43209.1"/>
    </source>
</evidence>
<proteinExistence type="predicted"/>
<dbReference type="AlphaFoldDB" id="A0A3G8YCT5"/>
<dbReference type="Proteomes" id="UP000276417">
    <property type="component" value="Chromosome 1"/>
</dbReference>
<keyword evidence="2" id="KW-1185">Reference proteome</keyword>
<organism evidence="1 2">
    <name type="scientific">Deinococcus psychrotolerans</name>
    <dbReference type="NCBI Taxonomy" id="2489213"/>
    <lineage>
        <taxon>Bacteria</taxon>
        <taxon>Thermotogati</taxon>
        <taxon>Deinococcota</taxon>
        <taxon>Deinococci</taxon>
        <taxon>Deinococcales</taxon>
        <taxon>Deinococcaceae</taxon>
        <taxon>Deinococcus</taxon>
    </lineage>
</organism>
<evidence type="ECO:0000313" key="2">
    <source>
        <dbReference type="Proteomes" id="UP000276417"/>
    </source>
</evidence>
<dbReference type="EMBL" id="CP034183">
    <property type="protein sequence ID" value="AZI43209.1"/>
    <property type="molecule type" value="Genomic_DNA"/>
</dbReference>
<gene>
    <name evidence="1" type="ORF">EHF33_11040</name>
</gene>
<protein>
    <submittedName>
        <fullName evidence="1">Uncharacterized protein</fullName>
    </submittedName>
</protein>